<reference evidence="6 7" key="1">
    <citation type="journal article" date="2015" name="Genome Announc.">
        <title>Expanding the biotechnology potential of lactobacilli through comparative genomics of 213 strains and associated genera.</title>
        <authorList>
            <person name="Sun Z."/>
            <person name="Harris H.M."/>
            <person name="McCann A."/>
            <person name="Guo C."/>
            <person name="Argimon S."/>
            <person name="Zhang W."/>
            <person name="Yang X."/>
            <person name="Jeffery I.B."/>
            <person name="Cooney J.C."/>
            <person name="Kagawa T.F."/>
            <person name="Liu W."/>
            <person name="Song Y."/>
            <person name="Salvetti E."/>
            <person name="Wrobel A."/>
            <person name="Rasinkangas P."/>
            <person name="Parkhill J."/>
            <person name="Rea M.C."/>
            <person name="O'Sullivan O."/>
            <person name="Ritari J."/>
            <person name="Douillard F.P."/>
            <person name="Paul Ross R."/>
            <person name="Yang R."/>
            <person name="Briner A.E."/>
            <person name="Felis G.E."/>
            <person name="de Vos W.M."/>
            <person name="Barrangou R."/>
            <person name="Klaenhammer T.R."/>
            <person name="Caufield P.W."/>
            <person name="Cui Y."/>
            <person name="Zhang H."/>
            <person name="O'Toole P.W."/>
        </authorList>
    </citation>
    <scope>NUCLEOTIDE SEQUENCE [LARGE SCALE GENOMIC DNA]</scope>
    <source>
        <strain evidence="6 7">DSM 13343</strain>
    </source>
</reference>
<dbReference type="Pfam" id="PF00698">
    <property type="entry name" value="Acyl_transf_1"/>
    <property type="match status" value="1"/>
</dbReference>
<dbReference type="GO" id="GO:0004314">
    <property type="term" value="F:[acyl-carrier-protein] S-malonyltransferase activity"/>
    <property type="evidence" value="ECO:0007669"/>
    <property type="project" value="UniProtKB-EC"/>
</dbReference>
<dbReference type="InterPro" id="IPR014043">
    <property type="entry name" value="Acyl_transferase_dom"/>
</dbReference>
<dbReference type="Proteomes" id="UP000051790">
    <property type="component" value="Unassembled WGS sequence"/>
</dbReference>
<dbReference type="PANTHER" id="PTHR42681:SF1">
    <property type="entry name" value="MALONYL-COA-ACYL CARRIER PROTEIN TRANSACYLASE, MITOCHONDRIAL"/>
    <property type="match status" value="1"/>
</dbReference>
<evidence type="ECO:0000256" key="3">
    <source>
        <dbReference type="ARBA" id="ARBA00023315"/>
    </source>
</evidence>
<dbReference type="EMBL" id="AZEU01000110">
    <property type="protein sequence ID" value="KRL46226.1"/>
    <property type="molecule type" value="Genomic_DNA"/>
</dbReference>
<dbReference type="OrthoDB" id="9805460at2"/>
<dbReference type="SUPFAM" id="SSF52151">
    <property type="entry name" value="FabD/lysophospholipase-like"/>
    <property type="match status" value="1"/>
</dbReference>
<protein>
    <recommendedName>
        <fullName evidence="1">[acyl-carrier-protein] S-malonyltransferase</fullName>
        <ecNumber evidence="1">2.3.1.39</ecNumber>
    </recommendedName>
</protein>
<name>A0A0R1QVU0_9LACO</name>
<organism evidence="6 7">
    <name type="scientific">Lacticaseibacillus manihotivorans DSM 13343 = JCM 12514</name>
    <dbReference type="NCBI Taxonomy" id="1423769"/>
    <lineage>
        <taxon>Bacteria</taxon>
        <taxon>Bacillati</taxon>
        <taxon>Bacillota</taxon>
        <taxon>Bacilli</taxon>
        <taxon>Lactobacillales</taxon>
        <taxon>Lactobacillaceae</taxon>
        <taxon>Lacticaseibacillus</taxon>
    </lineage>
</organism>
<dbReference type="PANTHER" id="PTHR42681">
    <property type="entry name" value="MALONYL-COA-ACYL CARRIER PROTEIN TRANSACYLASE, MITOCHONDRIAL"/>
    <property type="match status" value="1"/>
</dbReference>
<dbReference type="SMART" id="SM00827">
    <property type="entry name" value="PKS_AT"/>
    <property type="match status" value="1"/>
</dbReference>
<dbReference type="InterPro" id="IPR016035">
    <property type="entry name" value="Acyl_Trfase/lysoPLipase"/>
</dbReference>
<dbReference type="InterPro" id="IPR016036">
    <property type="entry name" value="Malonyl_transacylase_ACP-bd"/>
</dbReference>
<dbReference type="SUPFAM" id="SSF55048">
    <property type="entry name" value="Probable ACP-binding domain of malonyl-CoA ACP transacylase"/>
    <property type="match status" value="1"/>
</dbReference>
<dbReference type="PATRIC" id="fig|1423769.4.peg.506"/>
<dbReference type="RefSeq" id="WP_082611708.1">
    <property type="nucleotide sequence ID" value="NZ_AZEU01000110.1"/>
</dbReference>
<comment type="catalytic activity">
    <reaction evidence="4">
        <text>holo-[ACP] + malonyl-CoA = malonyl-[ACP] + CoA</text>
        <dbReference type="Rhea" id="RHEA:41792"/>
        <dbReference type="Rhea" id="RHEA-COMP:9623"/>
        <dbReference type="Rhea" id="RHEA-COMP:9685"/>
        <dbReference type="ChEBI" id="CHEBI:57287"/>
        <dbReference type="ChEBI" id="CHEBI:57384"/>
        <dbReference type="ChEBI" id="CHEBI:64479"/>
        <dbReference type="ChEBI" id="CHEBI:78449"/>
        <dbReference type="EC" id="2.3.1.39"/>
    </reaction>
</comment>
<sequence>MMTVVMFNGQGCEFAGMGQQLDHNSLMFKETLDQAQAVLPYDLRAYLFGTRSLVEQPAYLQPALVAYELALYRASRVQADAFIGLSLGEYAALCAAGMLSLEAVLQVTLIRGQAMAEAARQTPGQMLAVQLRATQHLPALPDGVWLANRNAPDQVVVGGVQKQLAAYTAALKEAGIRHMPLAVVGAFHTPLMQAAQPALNQVLQRVAWQAPVQPVLSTTTQQPFAPATVVETLTQQLTHTTALSDVVHQLAVGGATDFIEVSPKPMLAKLVKRQLPDVTTYTLGEQAL</sequence>
<dbReference type="Gene3D" id="3.30.70.250">
    <property type="entry name" value="Malonyl-CoA ACP transacylase, ACP-binding"/>
    <property type="match status" value="1"/>
</dbReference>
<keyword evidence="3" id="KW-0012">Acyltransferase</keyword>
<dbReference type="GO" id="GO:0006633">
    <property type="term" value="P:fatty acid biosynthetic process"/>
    <property type="evidence" value="ECO:0007669"/>
    <property type="project" value="TreeGrafter"/>
</dbReference>
<accession>A0A0R1QVU0</accession>
<evidence type="ECO:0000256" key="4">
    <source>
        <dbReference type="ARBA" id="ARBA00048462"/>
    </source>
</evidence>
<feature type="domain" description="Malonyl-CoA:ACP transacylase (MAT)" evidence="5">
    <location>
        <begin position="6"/>
        <end position="287"/>
    </location>
</feature>
<evidence type="ECO:0000313" key="6">
    <source>
        <dbReference type="EMBL" id="KRL46226.1"/>
    </source>
</evidence>
<dbReference type="InterPro" id="IPR001227">
    <property type="entry name" value="Ac_transferase_dom_sf"/>
</dbReference>
<comment type="caution">
    <text evidence="6">The sequence shown here is derived from an EMBL/GenBank/DDBJ whole genome shotgun (WGS) entry which is preliminary data.</text>
</comment>
<evidence type="ECO:0000256" key="2">
    <source>
        <dbReference type="ARBA" id="ARBA00022679"/>
    </source>
</evidence>
<dbReference type="InterPro" id="IPR050858">
    <property type="entry name" value="Mal-CoA-ACP_Trans/PKS_FabD"/>
</dbReference>
<keyword evidence="7" id="KW-1185">Reference proteome</keyword>
<evidence type="ECO:0000256" key="1">
    <source>
        <dbReference type="ARBA" id="ARBA00013258"/>
    </source>
</evidence>
<proteinExistence type="predicted"/>
<dbReference type="AlphaFoldDB" id="A0A0R1QVU0"/>
<gene>
    <name evidence="6" type="ORF">FD01_GL000474</name>
</gene>
<keyword evidence="2 6" id="KW-0808">Transferase</keyword>
<dbReference type="EC" id="2.3.1.39" evidence="1"/>
<evidence type="ECO:0000259" key="5">
    <source>
        <dbReference type="SMART" id="SM00827"/>
    </source>
</evidence>
<dbReference type="Gene3D" id="3.40.366.10">
    <property type="entry name" value="Malonyl-Coenzyme A Acyl Carrier Protein, domain 2"/>
    <property type="match status" value="1"/>
</dbReference>
<evidence type="ECO:0000313" key="7">
    <source>
        <dbReference type="Proteomes" id="UP000051790"/>
    </source>
</evidence>